<comment type="caution">
    <text evidence="1">The sequence shown here is derived from an EMBL/GenBank/DDBJ whole genome shotgun (WGS) entry which is preliminary data.</text>
</comment>
<keyword evidence="2" id="KW-1185">Reference proteome</keyword>
<dbReference type="EMBL" id="REGN01010993">
    <property type="protein sequence ID" value="RMZ98081.1"/>
    <property type="molecule type" value="Genomic_DNA"/>
</dbReference>
<organism evidence="1 2">
    <name type="scientific">Brachionus plicatilis</name>
    <name type="common">Marine rotifer</name>
    <name type="synonym">Brachionus muelleri</name>
    <dbReference type="NCBI Taxonomy" id="10195"/>
    <lineage>
        <taxon>Eukaryota</taxon>
        <taxon>Metazoa</taxon>
        <taxon>Spiralia</taxon>
        <taxon>Gnathifera</taxon>
        <taxon>Rotifera</taxon>
        <taxon>Eurotatoria</taxon>
        <taxon>Monogononta</taxon>
        <taxon>Pseudotrocha</taxon>
        <taxon>Ploima</taxon>
        <taxon>Brachionidae</taxon>
        <taxon>Brachionus</taxon>
    </lineage>
</organism>
<proteinExistence type="predicted"/>
<protein>
    <submittedName>
        <fullName evidence="1">Uncharacterized protein</fullName>
    </submittedName>
</protein>
<evidence type="ECO:0000313" key="2">
    <source>
        <dbReference type="Proteomes" id="UP000276133"/>
    </source>
</evidence>
<dbReference type="AlphaFoldDB" id="A0A3M7PG52"/>
<gene>
    <name evidence="1" type="ORF">BpHYR1_027192</name>
</gene>
<name>A0A3M7PG52_BRAPC</name>
<accession>A0A3M7PG52</accession>
<sequence>MSILFLKTLFLTFTNLLLKKMYLCSQFLTISYIQLFFAFTSTSPNLAFASLETFFSAELTDLIFAPNFTTAKDISQFYIFLNQNPHYFGLFVNCSVPQSL</sequence>
<dbReference type="Proteomes" id="UP000276133">
    <property type="component" value="Unassembled WGS sequence"/>
</dbReference>
<evidence type="ECO:0000313" key="1">
    <source>
        <dbReference type="EMBL" id="RMZ98081.1"/>
    </source>
</evidence>
<reference evidence="1 2" key="1">
    <citation type="journal article" date="2018" name="Sci. Rep.">
        <title>Genomic signatures of local adaptation to the degree of environmental predictability in rotifers.</title>
        <authorList>
            <person name="Franch-Gras L."/>
            <person name="Hahn C."/>
            <person name="Garcia-Roger E.M."/>
            <person name="Carmona M.J."/>
            <person name="Serra M."/>
            <person name="Gomez A."/>
        </authorList>
    </citation>
    <scope>NUCLEOTIDE SEQUENCE [LARGE SCALE GENOMIC DNA]</scope>
    <source>
        <strain evidence="1">HYR1</strain>
    </source>
</reference>